<evidence type="ECO:0000313" key="2">
    <source>
        <dbReference type="EMBL" id="QAA33600.1"/>
    </source>
</evidence>
<protein>
    <submittedName>
        <fullName evidence="2">Sugar phosphate isomerase/epimerase</fullName>
    </submittedName>
</protein>
<dbReference type="Proteomes" id="UP000286268">
    <property type="component" value="Chromosome"/>
</dbReference>
<feature type="domain" description="Xylose isomerase-like TIM barrel" evidence="1">
    <location>
        <begin position="71"/>
        <end position="233"/>
    </location>
</feature>
<dbReference type="Gene3D" id="3.20.20.150">
    <property type="entry name" value="Divalent-metal-dependent TIM barrel enzymes"/>
    <property type="match status" value="1"/>
</dbReference>
<dbReference type="KEGG" id="cmah:C1I91_19245"/>
<dbReference type="SUPFAM" id="SSF51658">
    <property type="entry name" value="Xylose isomerase-like"/>
    <property type="match status" value="1"/>
</dbReference>
<dbReference type="Pfam" id="PF01261">
    <property type="entry name" value="AP_endonuc_2"/>
    <property type="match status" value="1"/>
</dbReference>
<evidence type="ECO:0000259" key="1">
    <source>
        <dbReference type="Pfam" id="PF01261"/>
    </source>
</evidence>
<gene>
    <name evidence="2" type="ORF">C1I91_19245</name>
</gene>
<proteinExistence type="predicted"/>
<accession>A0A3R5UAG7</accession>
<keyword evidence="3" id="KW-1185">Reference proteome</keyword>
<dbReference type="InterPro" id="IPR013022">
    <property type="entry name" value="Xyl_isomerase-like_TIM-brl"/>
</dbReference>
<organism evidence="2 3">
    <name type="scientific">Clostridium manihotivorum</name>
    <dbReference type="NCBI Taxonomy" id="2320868"/>
    <lineage>
        <taxon>Bacteria</taxon>
        <taxon>Bacillati</taxon>
        <taxon>Bacillota</taxon>
        <taxon>Clostridia</taxon>
        <taxon>Eubacteriales</taxon>
        <taxon>Clostridiaceae</taxon>
        <taxon>Clostridium</taxon>
    </lineage>
</organism>
<name>A0A3R5UAG7_9CLOT</name>
<reference evidence="2 3" key="1">
    <citation type="submission" date="2018-01" db="EMBL/GenBank/DDBJ databases">
        <title>Genome Sequencing and Assembly of Anaerobacter polyendosporus strain CT4.</title>
        <authorList>
            <person name="Tachaapaikoon C."/>
            <person name="Sutheeworapong S."/>
            <person name="Jenjaroenpun P."/>
            <person name="Wongsurawat T."/>
            <person name="Nookeaw I."/>
            <person name="Cheawchanlertfa P."/>
            <person name="Kosugi A."/>
            <person name="Cheevadhanarak S."/>
            <person name="Ratanakhanokchai K."/>
        </authorList>
    </citation>
    <scope>NUCLEOTIDE SEQUENCE [LARGE SCALE GENOMIC DNA]</scope>
    <source>
        <strain evidence="2 3">CT4</strain>
    </source>
</reference>
<dbReference type="GO" id="GO:0016853">
    <property type="term" value="F:isomerase activity"/>
    <property type="evidence" value="ECO:0007669"/>
    <property type="project" value="UniProtKB-KW"/>
</dbReference>
<dbReference type="InterPro" id="IPR036237">
    <property type="entry name" value="Xyl_isomerase-like_sf"/>
</dbReference>
<dbReference type="AlphaFoldDB" id="A0A3R5UAG7"/>
<dbReference type="RefSeq" id="WP_128214327.1">
    <property type="nucleotide sequence ID" value="NZ_CP025746.1"/>
</dbReference>
<dbReference type="OrthoDB" id="1900402at2"/>
<sequence>MVEIGCLARFNNPYEEEVEFALKNNFKIMQVWYDKDGIRNYEQEENRLNKIISYGFPTIIHAVLDINEMEEHAVKLIGILNKLKHKELIIHPVCHSENIEEATIYKLSDVIGRVLGLLKPNGITLYLENNSKIDPIFSTSKEIEIMFANNPDLEFLLDIAHIYSYEHLKEMVSIKMPKILHITDKYFNIIHEHLPLGQGEIDFKYIFDEILYNYDGKIILEITKEDEDIIRSKEIVEELLRYNQ</sequence>
<evidence type="ECO:0000313" key="3">
    <source>
        <dbReference type="Proteomes" id="UP000286268"/>
    </source>
</evidence>
<dbReference type="EMBL" id="CP025746">
    <property type="protein sequence ID" value="QAA33600.1"/>
    <property type="molecule type" value="Genomic_DNA"/>
</dbReference>
<keyword evidence="2" id="KW-0413">Isomerase</keyword>